<dbReference type="PROSITE" id="PS51123">
    <property type="entry name" value="OMPA_2"/>
    <property type="match status" value="1"/>
</dbReference>
<dbReference type="SUPFAM" id="SSF103088">
    <property type="entry name" value="OmpA-like"/>
    <property type="match status" value="1"/>
</dbReference>
<dbReference type="InterPro" id="IPR006665">
    <property type="entry name" value="OmpA-like"/>
</dbReference>
<dbReference type="InterPro" id="IPR036737">
    <property type="entry name" value="OmpA-like_sf"/>
</dbReference>
<dbReference type="AlphaFoldDB" id="A0A4R5Q714"/>
<name>A0A4R5Q714_9PROT</name>
<evidence type="ECO:0000259" key="4">
    <source>
        <dbReference type="PROSITE" id="PS51123"/>
    </source>
</evidence>
<dbReference type="Proteomes" id="UP000295096">
    <property type="component" value="Unassembled WGS sequence"/>
</dbReference>
<organism evidence="5 6">
    <name type="scientific">Dankookia rubra</name>
    <dbReference type="NCBI Taxonomy" id="1442381"/>
    <lineage>
        <taxon>Bacteria</taxon>
        <taxon>Pseudomonadati</taxon>
        <taxon>Pseudomonadota</taxon>
        <taxon>Alphaproteobacteria</taxon>
        <taxon>Acetobacterales</taxon>
        <taxon>Roseomonadaceae</taxon>
        <taxon>Dankookia</taxon>
    </lineage>
</organism>
<feature type="transmembrane region" description="Helical" evidence="3">
    <location>
        <begin position="240"/>
        <end position="260"/>
    </location>
</feature>
<evidence type="ECO:0000256" key="2">
    <source>
        <dbReference type="SAM" id="MobiDB-lite"/>
    </source>
</evidence>
<dbReference type="PANTHER" id="PTHR38033">
    <property type="entry name" value="MEMBRANE PROTEIN-RELATED"/>
    <property type="match status" value="1"/>
</dbReference>
<feature type="region of interest" description="Disordered" evidence="2">
    <location>
        <begin position="1"/>
        <end position="52"/>
    </location>
</feature>
<sequence length="445" mass="48356">MASDDDPFGLADSKRPEAAQPMPGGCPTDRPSLEPEPSQPAPPHQIGSLASIPGTPGRGPLVEYAFGLLALVPLLRAYTPPAPPEQLRIHIESELCIFTERAQASGLDQKLVFVGHYTLCAFFDDVVLNTPWGAHSMWRSNTLAAALHHDAGTGEQFFSYLEQASIQPERHRPVLELMFACLALGFEGRYRLIPHGRSALQRIHADIFSVLRRLDGADEGVLSPHWRGADTPSMPIVRQIPLWVFVSATLALIVLVYTALSIRLGGDGERLDAIVSSLPPAGPISIVRQAPATLLVPLVPRTLTIEPQLRGCLPESMRAQPDTVFEGLQGLRIRLASAGLFASGRAELQPTVEPLIACLATILKDTEGKIEVVGHTDNIPIRTVRFSNNWELSRARAEAVAAVIRPILRTASLHVAGRADSEPVASNTTEDGRNRNRRVEILVLQ</sequence>
<keyword evidence="6" id="KW-1185">Reference proteome</keyword>
<dbReference type="Gene3D" id="3.30.1330.60">
    <property type="entry name" value="OmpA-like domain"/>
    <property type="match status" value="1"/>
</dbReference>
<dbReference type="GO" id="GO:0016020">
    <property type="term" value="C:membrane"/>
    <property type="evidence" value="ECO:0007669"/>
    <property type="project" value="UniProtKB-UniRule"/>
</dbReference>
<gene>
    <name evidence="5" type="ORF">E2C06_31395</name>
</gene>
<evidence type="ECO:0000256" key="3">
    <source>
        <dbReference type="SAM" id="Phobius"/>
    </source>
</evidence>
<dbReference type="InterPro" id="IPR038522">
    <property type="entry name" value="T4/T6SS_DotU_sf"/>
</dbReference>
<accession>A0A4R5Q714</accession>
<dbReference type="Gene3D" id="1.25.40.590">
    <property type="entry name" value="Type IV / VI secretion system, DotU"/>
    <property type="match status" value="1"/>
</dbReference>
<feature type="domain" description="OmpA-like" evidence="4">
    <location>
        <begin position="329"/>
        <end position="445"/>
    </location>
</feature>
<protein>
    <recommendedName>
        <fullName evidence="4">OmpA-like domain-containing protein</fullName>
    </recommendedName>
</protein>
<dbReference type="OrthoDB" id="345640at2"/>
<dbReference type="PANTHER" id="PTHR38033:SF1">
    <property type="entry name" value="DOTU FAMILY TYPE IV_VI SECRETION SYSTEM PROTEIN"/>
    <property type="match status" value="1"/>
</dbReference>
<dbReference type="NCBIfam" id="TIGR03349">
    <property type="entry name" value="IV_VI_DotU"/>
    <property type="match status" value="1"/>
</dbReference>
<dbReference type="NCBIfam" id="NF038228">
    <property type="entry name" value="IcmH_DotU_IVB"/>
    <property type="match status" value="1"/>
</dbReference>
<keyword evidence="1 3" id="KW-0472">Membrane</keyword>
<proteinExistence type="predicted"/>
<dbReference type="InterPro" id="IPR017732">
    <property type="entry name" value="T4/T6SS_DotU"/>
</dbReference>
<keyword evidence="3" id="KW-0812">Transmembrane</keyword>
<dbReference type="Pfam" id="PF00691">
    <property type="entry name" value="OmpA"/>
    <property type="match status" value="1"/>
</dbReference>
<evidence type="ECO:0000313" key="6">
    <source>
        <dbReference type="Proteomes" id="UP000295096"/>
    </source>
</evidence>
<keyword evidence="3" id="KW-1133">Transmembrane helix</keyword>
<dbReference type="CDD" id="cd07185">
    <property type="entry name" value="OmpA_C-like"/>
    <property type="match status" value="1"/>
</dbReference>
<comment type="caution">
    <text evidence="5">The sequence shown here is derived from an EMBL/GenBank/DDBJ whole genome shotgun (WGS) entry which is preliminary data.</text>
</comment>
<dbReference type="Pfam" id="PF09850">
    <property type="entry name" value="DotU"/>
    <property type="match status" value="1"/>
</dbReference>
<dbReference type="EMBL" id="SMSJ01000104">
    <property type="protein sequence ID" value="TDH58654.1"/>
    <property type="molecule type" value="Genomic_DNA"/>
</dbReference>
<evidence type="ECO:0000256" key="1">
    <source>
        <dbReference type="PROSITE-ProRule" id="PRU00473"/>
    </source>
</evidence>
<reference evidence="5 6" key="1">
    <citation type="journal article" date="2016" name="J. Microbiol.">
        <title>Dankookia rubra gen. nov., sp. nov., an alphaproteobacterium isolated from sediment of a shallow stream.</title>
        <authorList>
            <person name="Kim W.H."/>
            <person name="Kim D.H."/>
            <person name="Kang K."/>
            <person name="Ahn T.Y."/>
        </authorList>
    </citation>
    <scope>NUCLEOTIDE SEQUENCE [LARGE SCALE GENOMIC DNA]</scope>
    <source>
        <strain evidence="5 6">JCM30602</strain>
    </source>
</reference>
<evidence type="ECO:0000313" key="5">
    <source>
        <dbReference type="EMBL" id="TDH58654.1"/>
    </source>
</evidence>